<dbReference type="GO" id="GO:0003697">
    <property type="term" value="F:single-stranded DNA binding"/>
    <property type="evidence" value="ECO:0007669"/>
    <property type="project" value="TreeGrafter"/>
</dbReference>
<evidence type="ECO:0000313" key="2">
    <source>
        <dbReference type="EMBL" id="KZC13888.1"/>
    </source>
</evidence>
<dbReference type="STRING" id="178035.A0A154PRI6"/>
<evidence type="ECO:0000313" key="3">
    <source>
        <dbReference type="Proteomes" id="UP000076502"/>
    </source>
</evidence>
<dbReference type="GO" id="GO:0006303">
    <property type="term" value="P:double-strand break repair via nonhomologous end joining"/>
    <property type="evidence" value="ECO:0007669"/>
    <property type="project" value="TreeGrafter"/>
</dbReference>
<dbReference type="OrthoDB" id="10032414at2759"/>
<dbReference type="Gene3D" id="1.10.10.1450">
    <property type="match status" value="1"/>
</dbReference>
<accession>A0A154PRI6</accession>
<name>A0A154PRI6_DUFNO</name>
<organism evidence="2 3">
    <name type="scientific">Dufourea novaeangliae</name>
    <name type="common">Sweat bee</name>
    <dbReference type="NCBI Taxonomy" id="178035"/>
    <lineage>
        <taxon>Eukaryota</taxon>
        <taxon>Metazoa</taxon>
        <taxon>Ecdysozoa</taxon>
        <taxon>Arthropoda</taxon>
        <taxon>Hexapoda</taxon>
        <taxon>Insecta</taxon>
        <taxon>Pterygota</taxon>
        <taxon>Neoptera</taxon>
        <taxon>Endopterygota</taxon>
        <taxon>Hymenoptera</taxon>
        <taxon>Apocrita</taxon>
        <taxon>Aculeata</taxon>
        <taxon>Apoidea</taxon>
        <taxon>Anthophila</taxon>
        <taxon>Halictidae</taxon>
        <taxon>Rophitinae</taxon>
        <taxon>Dufourea</taxon>
    </lineage>
</organism>
<dbReference type="GO" id="GO:0046975">
    <property type="term" value="F:histone H3K36 methyltransferase activity"/>
    <property type="evidence" value="ECO:0007669"/>
    <property type="project" value="TreeGrafter"/>
</dbReference>
<dbReference type="GO" id="GO:0005634">
    <property type="term" value="C:nucleus"/>
    <property type="evidence" value="ECO:0007669"/>
    <property type="project" value="TreeGrafter"/>
</dbReference>
<dbReference type="EMBL" id="KQ435017">
    <property type="protein sequence ID" value="KZC13888.1"/>
    <property type="molecule type" value="Genomic_DNA"/>
</dbReference>
<dbReference type="GO" id="GO:0044547">
    <property type="term" value="F:DNA topoisomerase binding"/>
    <property type="evidence" value="ECO:0007669"/>
    <property type="project" value="TreeGrafter"/>
</dbReference>
<dbReference type="GO" id="GO:0035861">
    <property type="term" value="C:site of double-strand break"/>
    <property type="evidence" value="ECO:0007669"/>
    <property type="project" value="TreeGrafter"/>
</dbReference>
<dbReference type="GO" id="GO:0044774">
    <property type="term" value="P:mitotic DNA integrity checkpoint signaling"/>
    <property type="evidence" value="ECO:0007669"/>
    <property type="project" value="TreeGrafter"/>
</dbReference>
<dbReference type="Proteomes" id="UP000076502">
    <property type="component" value="Unassembled WGS sequence"/>
</dbReference>
<protein>
    <submittedName>
        <fullName evidence="2">Histone-lysine N-methyltransferase SETMAR</fullName>
    </submittedName>
</protein>
<keyword evidence="3" id="KW-1185">Reference proteome</keyword>
<evidence type="ECO:0000259" key="1">
    <source>
        <dbReference type="Pfam" id="PF17906"/>
    </source>
</evidence>
<dbReference type="InterPro" id="IPR052709">
    <property type="entry name" value="Transposase-MT_Hybrid"/>
</dbReference>
<dbReference type="GO" id="GO:0000729">
    <property type="term" value="P:DNA double-strand break processing"/>
    <property type="evidence" value="ECO:0007669"/>
    <property type="project" value="TreeGrafter"/>
</dbReference>
<dbReference type="GO" id="GO:0000014">
    <property type="term" value="F:single-stranded DNA endodeoxyribonuclease activity"/>
    <property type="evidence" value="ECO:0007669"/>
    <property type="project" value="TreeGrafter"/>
</dbReference>
<dbReference type="Pfam" id="PF17906">
    <property type="entry name" value="HTH_48"/>
    <property type="match status" value="1"/>
</dbReference>
<dbReference type="GO" id="GO:0003690">
    <property type="term" value="F:double-stranded DNA binding"/>
    <property type="evidence" value="ECO:0007669"/>
    <property type="project" value="TreeGrafter"/>
</dbReference>
<dbReference type="InterPro" id="IPR041426">
    <property type="entry name" value="Mos1_HTH"/>
</dbReference>
<dbReference type="GO" id="GO:0042800">
    <property type="term" value="F:histone H3K4 methyltransferase activity"/>
    <property type="evidence" value="ECO:0007669"/>
    <property type="project" value="TreeGrafter"/>
</dbReference>
<dbReference type="GO" id="GO:0032259">
    <property type="term" value="P:methylation"/>
    <property type="evidence" value="ECO:0007669"/>
    <property type="project" value="UniProtKB-KW"/>
</dbReference>
<dbReference type="GO" id="GO:0031297">
    <property type="term" value="P:replication fork processing"/>
    <property type="evidence" value="ECO:0007669"/>
    <property type="project" value="TreeGrafter"/>
</dbReference>
<dbReference type="PANTHER" id="PTHR46060">
    <property type="entry name" value="MARINER MOS1 TRANSPOSASE-LIKE PROTEIN"/>
    <property type="match status" value="1"/>
</dbReference>
<feature type="domain" description="Mos1 transposase HTH" evidence="1">
    <location>
        <begin position="6"/>
        <end position="54"/>
    </location>
</feature>
<dbReference type="GO" id="GO:0000793">
    <property type="term" value="C:condensed chromosome"/>
    <property type="evidence" value="ECO:0007669"/>
    <property type="project" value="TreeGrafter"/>
</dbReference>
<proteinExistence type="predicted"/>
<sequence>MECKNEHFRHILLFYFRKGKKAAEAHKEICEVYGVDCITARTCRNWFKKFRSGDFSLKDDQRSGRPTEVDGDQIKAIIEEDRHITVREIAERGHTKFSRDLVRVIMDEFQSLDDFLDSEVLQDQDDQKLLDNLDNIEDDILDEEKLDFETERGSYIPGHLSSPIVSDDIEFLLEHNYFYCKRHILLKKKLTKDRISRSIYDTCTDPYSCLQESIRRVPVDVTKIHFDTLLRCALRSRLIHITNFMENSLTGERRRTFHENLELRSDNIMAEVPQDIYNHLRNMMAVEKIKDSICYTRIKYGGLIKFHDYEIEQDIFIFSCPTHGKSLGPTTLLLCNLDIIQSRFPIFLYCYLADQDKKYRYSMYNAVTKIITYFENKRVQLGFEQLYNTSKANLIEVDPTLDLAEFMSIVCPIDIQPIVQYERRQDVNMMELQIRLYLRKRLFAVGHQKQEEDRSMF</sequence>
<keyword evidence="2" id="KW-0808">Transferase</keyword>
<keyword evidence="2" id="KW-0489">Methyltransferase</keyword>
<dbReference type="AlphaFoldDB" id="A0A154PRI6"/>
<dbReference type="GO" id="GO:0015074">
    <property type="term" value="P:DNA integration"/>
    <property type="evidence" value="ECO:0007669"/>
    <property type="project" value="TreeGrafter"/>
</dbReference>
<reference evidence="2 3" key="1">
    <citation type="submission" date="2015-07" db="EMBL/GenBank/DDBJ databases">
        <title>The genome of Dufourea novaeangliae.</title>
        <authorList>
            <person name="Pan H."/>
            <person name="Kapheim K."/>
        </authorList>
    </citation>
    <scope>NUCLEOTIDE SEQUENCE [LARGE SCALE GENOMIC DNA]</scope>
    <source>
        <strain evidence="2">0120121106</strain>
        <tissue evidence="2">Whole body</tissue>
    </source>
</reference>
<gene>
    <name evidence="2" type="ORF">WN55_06199</name>
</gene>
<dbReference type="PANTHER" id="PTHR46060:SF2">
    <property type="entry name" value="HISTONE-LYSINE N-METHYLTRANSFERASE SETMAR"/>
    <property type="match status" value="1"/>
</dbReference>